<dbReference type="Proteomes" id="UP000188246">
    <property type="component" value="Chromosome"/>
</dbReference>
<evidence type="ECO:0000313" key="4">
    <source>
        <dbReference type="EMBL" id="AQP53172.1"/>
    </source>
</evidence>
<dbReference type="InterPro" id="IPR023772">
    <property type="entry name" value="DNA-bd_HTH_TetR-type_CS"/>
</dbReference>
<dbReference type="RefSeq" id="WP_077275267.1">
    <property type="nucleotide sequence ID" value="NZ_CP019609.1"/>
</dbReference>
<keyword evidence="5" id="KW-1185">Reference proteome</keyword>
<gene>
    <name evidence="4" type="ORF">BW732_02280</name>
</gene>
<keyword evidence="1" id="KW-0805">Transcription regulation</keyword>
<dbReference type="PANTHER" id="PTHR43479">
    <property type="entry name" value="ACREF/ENVCD OPERON REPRESSOR-RELATED"/>
    <property type="match status" value="1"/>
</dbReference>
<dbReference type="PANTHER" id="PTHR43479:SF11">
    <property type="entry name" value="ACREF_ENVCD OPERON REPRESSOR-RELATED"/>
    <property type="match status" value="1"/>
</dbReference>
<dbReference type="KEGG" id="vpi:BW732_02280"/>
<dbReference type="InterPro" id="IPR009057">
    <property type="entry name" value="Homeodomain-like_sf"/>
</dbReference>
<evidence type="ECO:0000313" key="5">
    <source>
        <dbReference type="Proteomes" id="UP000188246"/>
    </source>
</evidence>
<evidence type="ECO:0000256" key="2">
    <source>
        <dbReference type="ARBA" id="ARBA00023125"/>
    </source>
</evidence>
<accession>A0A1Q2D478</accession>
<evidence type="ECO:0000256" key="3">
    <source>
        <dbReference type="ARBA" id="ARBA00023163"/>
    </source>
</evidence>
<evidence type="ECO:0000256" key="1">
    <source>
        <dbReference type="ARBA" id="ARBA00023015"/>
    </source>
</evidence>
<keyword evidence="2" id="KW-0238">DNA-binding</keyword>
<reference evidence="4 5" key="1">
    <citation type="journal article" date="2010" name="Int. J. Syst. Evol. Microbiol.">
        <title>Vagococcus penaei sp. nov., isolated from spoilage microbiota of cooked shrimp (Penaeus vannamei).</title>
        <authorList>
            <person name="Jaffres E."/>
            <person name="Prevost H."/>
            <person name="Rossero A."/>
            <person name="Joffraud J.J."/>
            <person name="Dousset X."/>
        </authorList>
    </citation>
    <scope>NUCLEOTIDE SEQUENCE [LARGE SCALE GENOMIC DNA]</scope>
    <source>
        <strain evidence="4 5">CD276</strain>
    </source>
</reference>
<dbReference type="Gene3D" id="1.10.357.10">
    <property type="entry name" value="Tetracycline Repressor, domain 2"/>
    <property type="match status" value="1"/>
</dbReference>
<name>A0A1Q2D478_9ENTE</name>
<dbReference type="PROSITE" id="PS01081">
    <property type="entry name" value="HTH_TETR_1"/>
    <property type="match status" value="1"/>
</dbReference>
<dbReference type="STRING" id="633807.BW732_02280"/>
<proteinExistence type="predicted"/>
<dbReference type="EMBL" id="CP019609">
    <property type="protein sequence ID" value="AQP53172.1"/>
    <property type="molecule type" value="Genomic_DNA"/>
</dbReference>
<organism evidence="4 5">
    <name type="scientific">Vagococcus penaei</name>
    <dbReference type="NCBI Taxonomy" id="633807"/>
    <lineage>
        <taxon>Bacteria</taxon>
        <taxon>Bacillati</taxon>
        <taxon>Bacillota</taxon>
        <taxon>Bacilli</taxon>
        <taxon>Lactobacillales</taxon>
        <taxon>Enterococcaceae</taxon>
        <taxon>Vagococcus</taxon>
    </lineage>
</organism>
<dbReference type="GO" id="GO:0045892">
    <property type="term" value="P:negative regulation of DNA-templated transcription"/>
    <property type="evidence" value="ECO:0007669"/>
    <property type="project" value="UniProtKB-ARBA"/>
</dbReference>
<dbReference type="InterPro" id="IPR050624">
    <property type="entry name" value="HTH-type_Tx_Regulator"/>
</dbReference>
<dbReference type="SUPFAM" id="SSF46689">
    <property type="entry name" value="Homeodomain-like"/>
    <property type="match status" value="1"/>
</dbReference>
<sequence>MKDMTKAEKRKNAILDAANELFEQKGFDGTSTNDILETVGIARGTLYYHFKSKEDIMDALIERYTEQLLKKAKHIGQDRTIPVHERIIRVVMSLNSQDGPSNEVMEHIHQPQNALMHQKIQRAMITVIPPILADIICEGVEQGLFDTPYPYECMEMIVIYTDTIFDTDMIELTGADIMSRIQALMFNIERLLGVEQGSLTHMMTMFDTGGDK</sequence>
<dbReference type="PROSITE" id="PS50977">
    <property type="entry name" value="HTH_TETR_2"/>
    <property type="match status" value="1"/>
</dbReference>
<dbReference type="Pfam" id="PF00440">
    <property type="entry name" value="TetR_N"/>
    <property type="match status" value="1"/>
</dbReference>
<protein>
    <submittedName>
        <fullName evidence="4">TetR family transcriptional regulator</fullName>
    </submittedName>
</protein>
<dbReference type="GO" id="GO:0003677">
    <property type="term" value="F:DNA binding"/>
    <property type="evidence" value="ECO:0007669"/>
    <property type="project" value="UniProtKB-UniRule"/>
</dbReference>
<dbReference type="AlphaFoldDB" id="A0A1Q2D478"/>
<dbReference type="Pfam" id="PF21303">
    <property type="entry name" value="TetR_C_39"/>
    <property type="match status" value="1"/>
</dbReference>
<dbReference type="PRINTS" id="PR00455">
    <property type="entry name" value="HTHTETR"/>
</dbReference>
<keyword evidence="3" id="KW-0804">Transcription</keyword>
<dbReference type="InterPro" id="IPR049149">
    <property type="entry name" value="TetR/AcrR_C"/>
</dbReference>
<dbReference type="OrthoDB" id="9814200at2"/>
<dbReference type="FunFam" id="1.10.10.60:FF:000141">
    <property type="entry name" value="TetR family transcriptional regulator"/>
    <property type="match status" value="1"/>
</dbReference>
<dbReference type="InterPro" id="IPR001647">
    <property type="entry name" value="HTH_TetR"/>
</dbReference>